<name>A0A5Q0QJ68_9SPHI</name>
<organism evidence="1 2">
    <name type="scientific">Sphingobacterium zhuxiongii</name>
    <dbReference type="NCBI Taxonomy" id="2662364"/>
    <lineage>
        <taxon>Bacteria</taxon>
        <taxon>Pseudomonadati</taxon>
        <taxon>Bacteroidota</taxon>
        <taxon>Sphingobacteriia</taxon>
        <taxon>Sphingobacteriales</taxon>
        <taxon>Sphingobacteriaceae</taxon>
        <taxon>Sphingobacterium</taxon>
    </lineage>
</organism>
<gene>
    <name evidence="1" type="ORF">GFH32_17825</name>
</gene>
<reference evidence="1 2" key="1">
    <citation type="submission" date="2019-10" db="EMBL/GenBank/DDBJ databases">
        <authorList>
            <person name="Dong K."/>
        </authorList>
    </citation>
    <scope>NUCLEOTIDE SEQUENCE [LARGE SCALE GENOMIC DNA]</scope>
    <source>
        <strain evidence="2">dk4302</strain>
    </source>
</reference>
<dbReference type="AlphaFoldDB" id="A0A5Q0QJ68"/>
<accession>A0A5Q0QJ68</accession>
<dbReference type="EMBL" id="CP045652">
    <property type="protein sequence ID" value="QGA28072.1"/>
    <property type="molecule type" value="Genomic_DNA"/>
</dbReference>
<evidence type="ECO:0000313" key="2">
    <source>
        <dbReference type="Proteomes" id="UP000326921"/>
    </source>
</evidence>
<proteinExistence type="predicted"/>
<protein>
    <submittedName>
        <fullName evidence="1">Uncharacterized protein</fullName>
    </submittedName>
</protein>
<keyword evidence="2" id="KW-1185">Reference proteome</keyword>
<evidence type="ECO:0000313" key="1">
    <source>
        <dbReference type="EMBL" id="QGA28072.1"/>
    </source>
</evidence>
<sequence length="201" mass="23048">MNQLLKSCFPLLISLIIISCSKSDLQYESKFETSFRTWQDFKKESNNSYSYTTRSGSWTGWSSEITTTVDQGKIKKIVYIVPKLSTTNRPEGGWTLASFSEALKKMGYTDAEIKKHEEDRTFENIEWTEDESNLGEHGSTLQRTLDDIYRLAKEDWLVKRKGVTNYLETENNGLISKVGKYEEGCMDDCFIGVDIASIVKK</sequence>
<dbReference type="PROSITE" id="PS51257">
    <property type="entry name" value="PROKAR_LIPOPROTEIN"/>
    <property type="match status" value="1"/>
</dbReference>
<dbReference type="RefSeq" id="WP_153512898.1">
    <property type="nucleotide sequence ID" value="NZ_CP045652.1"/>
</dbReference>
<dbReference type="Proteomes" id="UP000326921">
    <property type="component" value="Chromosome"/>
</dbReference>
<dbReference type="KEGG" id="sphe:GFH32_17825"/>